<dbReference type="REBASE" id="284364">
    <property type="entry name" value="Esp474ORF710P"/>
</dbReference>
<dbReference type="InterPro" id="IPR050953">
    <property type="entry name" value="N4_N6_ade-DNA_methylase"/>
</dbReference>
<dbReference type="InterPro" id="IPR003356">
    <property type="entry name" value="DNA_methylase_A-5"/>
</dbReference>
<dbReference type="PANTHER" id="PTHR33841:SF5">
    <property type="entry name" value="DNA METHYLASE (MODIFICATION METHYLASE) (METHYLTRANSFERASE)-RELATED"/>
    <property type="match status" value="1"/>
</dbReference>
<keyword evidence="2" id="KW-0808">Transferase</keyword>
<dbReference type="RefSeq" id="WP_125163747.1">
    <property type="nucleotide sequence ID" value="NZ_CP034234.1"/>
</dbReference>
<dbReference type="AlphaFoldDB" id="A0A3S5HJY4"/>
<dbReference type="SUPFAM" id="SSF53335">
    <property type="entry name" value="S-adenosyl-L-methionine-dependent methyltransferases"/>
    <property type="match status" value="1"/>
</dbReference>
<sequence>MWNFKQVIVYYREQDGKWVESKAWNDLFDNRTREEVIQHREKWQKLLLNVIVHLNSLFIEQVITTVPVLASAESIAEDIAEKFSDELADFYLGLGDRTLEVFIKRWFETELLEFSSKKGTNVSLKEKTKIYSKNILINWINRITFSNFIKDRHNVVNDALNYLLDESRSFDEIAKQFNLATKTSDFYTILHCDNQDVILSDNAQLVIREYASFLEKKQFNNIDQKEFQTTLESIVEVSKRELMGLYTTPKKLASLLVKSSVSNLNSYFIDPCVGSGTIVNVAMSLYENAKGIKKAHNQVWAADKYKMPLQVANISMSSKESLNLPNVIFQKDLLSLSSLKSVKIVNPDDGETVNVNVPAFDFVVSNLPFIRSERIDEAEKDRMKEINEYLKLKNIPILNLKNDWYEFGIIAIERILKDSGVAAVITSNSWLKTKKKKNYIQTLFKLFEVKKIIISGQGRWFQNADVVTTIIILSKSESNNNNVQFIKINKELNSLSSKEIENISDSILIGTIDDNLSAENYTQSEINSFIQNGLSLNVLFNDMSWFKKILPKTVPMKNIFEGKRGVKSTNDGFFYDPDSSYNIEPQYTRELLKTPTSVNGFYARADAKVFFVRKTKEELNKISSGAYNYINRFENQPKTQSQMQLNVWYQYPEPVYGDFVTSLNPDQRLFWSMLSDNIIVNQRLTVFKVIDDDNVDKQLLHALLNSYFGQFMISHRVWKRSRGARYN</sequence>
<evidence type="ECO:0000313" key="6">
    <source>
        <dbReference type="Proteomes" id="UP000278804"/>
    </source>
</evidence>
<dbReference type="Proteomes" id="UP000278804">
    <property type="component" value="Chromosome"/>
</dbReference>
<dbReference type="Pfam" id="PF02384">
    <property type="entry name" value="N6_Mtase"/>
    <property type="match status" value="1"/>
</dbReference>
<evidence type="ECO:0000259" key="4">
    <source>
        <dbReference type="Pfam" id="PF02384"/>
    </source>
</evidence>
<gene>
    <name evidence="5" type="ORF">EEI45_00710</name>
</gene>
<evidence type="ECO:0000256" key="2">
    <source>
        <dbReference type="ARBA" id="ARBA00022679"/>
    </source>
</evidence>
<dbReference type="GO" id="GO:0032259">
    <property type="term" value="P:methylation"/>
    <property type="evidence" value="ECO:0007669"/>
    <property type="project" value="UniProtKB-KW"/>
</dbReference>
<organism evidence="5 6">
    <name type="scientific">Erysipelothrix piscisicarius</name>
    <dbReference type="NCBI Taxonomy" id="2485784"/>
    <lineage>
        <taxon>Bacteria</taxon>
        <taxon>Bacillati</taxon>
        <taxon>Bacillota</taxon>
        <taxon>Erysipelotrichia</taxon>
        <taxon>Erysipelotrichales</taxon>
        <taxon>Erysipelotrichaceae</taxon>
        <taxon>Erysipelothrix</taxon>
    </lineage>
</organism>
<dbReference type="PANTHER" id="PTHR33841">
    <property type="entry name" value="DNA METHYLTRANSFERASE YEEA-RELATED"/>
    <property type="match status" value="1"/>
</dbReference>
<protein>
    <recommendedName>
        <fullName evidence="4">DNA methylase adenine-specific domain-containing protein</fullName>
    </recommendedName>
</protein>
<dbReference type="EMBL" id="CP034234">
    <property type="protein sequence ID" value="AZK43524.1"/>
    <property type="molecule type" value="Genomic_DNA"/>
</dbReference>
<keyword evidence="3" id="KW-0949">S-adenosyl-L-methionine</keyword>
<proteinExistence type="predicted"/>
<evidence type="ECO:0000256" key="1">
    <source>
        <dbReference type="ARBA" id="ARBA00022603"/>
    </source>
</evidence>
<keyword evidence="1" id="KW-0489">Methyltransferase</keyword>
<dbReference type="Gene3D" id="3.40.50.150">
    <property type="entry name" value="Vaccinia Virus protein VP39"/>
    <property type="match status" value="1"/>
</dbReference>
<accession>A0A3S5HJY4</accession>
<feature type="domain" description="DNA methylase adenine-specific" evidence="4">
    <location>
        <begin position="241"/>
        <end position="504"/>
    </location>
</feature>
<dbReference type="KEGG" id="eri:EEI45_00710"/>
<keyword evidence="6" id="KW-1185">Reference proteome</keyword>
<evidence type="ECO:0000313" key="5">
    <source>
        <dbReference type="EMBL" id="AZK43524.1"/>
    </source>
</evidence>
<evidence type="ECO:0000256" key="3">
    <source>
        <dbReference type="ARBA" id="ARBA00022691"/>
    </source>
</evidence>
<name>A0A3S5HJY4_9FIRM</name>
<dbReference type="PRINTS" id="PR00507">
    <property type="entry name" value="N12N6MTFRASE"/>
</dbReference>
<dbReference type="GO" id="GO:0003677">
    <property type="term" value="F:DNA binding"/>
    <property type="evidence" value="ECO:0007669"/>
    <property type="project" value="InterPro"/>
</dbReference>
<dbReference type="GO" id="GO:0008170">
    <property type="term" value="F:N-methyltransferase activity"/>
    <property type="evidence" value="ECO:0007669"/>
    <property type="project" value="InterPro"/>
</dbReference>
<dbReference type="InterPro" id="IPR029063">
    <property type="entry name" value="SAM-dependent_MTases_sf"/>
</dbReference>
<reference evidence="5 6" key="1">
    <citation type="journal article" date="2020" name="Int. J. Syst. Evol. Microbiol.">
        <title>Description of Erysipelothrix piscisicarius sp. nov., an emergent fish pathogen, and assessment of virulence using a tiger barb (Puntigrus tetrazona) infection model.</title>
        <authorList>
            <person name="Pomaranski E.K."/>
            <person name="Griffin M.J."/>
            <person name="Camus A.C."/>
            <person name="Armwood A.R."/>
            <person name="Shelley J."/>
            <person name="Waldbieser G.C."/>
            <person name="LaFrentz B.R."/>
            <person name="Garcia J.C."/>
            <person name="Yanong R."/>
            <person name="Soto E."/>
        </authorList>
    </citation>
    <scope>NUCLEOTIDE SEQUENCE [LARGE SCALE GENOMIC DNA]</scope>
    <source>
        <strain evidence="5 6">15TAL0474</strain>
    </source>
</reference>